<sequence>MEFKIIESKHSEADWLAGLGQPVATRLLVWEQQQADELLADVFGYHAVQLGWPELQALRTNRMPHRWVAQPEFESAPAAWRKTGIVPDLGLDSRAWPWPADSLDLVVLPHTLERSMDPHACLREVARVLIPEGQLLITGLNPLSAWGWQQARSERRRLPTEPAMTSLLGYRRLRDWLRLLGFEVHVSRFGGWTPALGSERWMQRLGWMDAMGQRWCPILGGVYLLLATKRVPGGLLLNGRRWRTVRSPAASTVPVARSDTSIGRQSAPKDIFESR</sequence>
<dbReference type="AlphaFoldDB" id="A0A2T7UCN2"/>
<dbReference type="EMBL" id="LFYT02000014">
    <property type="protein sequence ID" value="PVE42465.1"/>
    <property type="molecule type" value="Genomic_DNA"/>
</dbReference>
<dbReference type="GO" id="GO:0008757">
    <property type="term" value="F:S-adenosylmethionine-dependent methyltransferase activity"/>
    <property type="evidence" value="ECO:0007669"/>
    <property type="project" value="InterPro"/>
</dbReference>
<organism evidence="3 4">
    <name type="scientific">Limnohabitans planktonicus II-D5</name>
    <dbReference type="NCBI Taxonomy" id="1293045"/>
    <lineage>
        <taxon>Bacteria</taxon>
        <taxon>Pseudomonadati</taxon>
        <taxon>Pseudomonadota</taxon>
        <taxon>Betaproteobacteria</taxon>
        <taxon>Burkholderiales</taxon>
        <taxon>Comamonadaceae</taxon>
        <taxon>Limnohabitans</taxon>
    </lineage>
</organism>
<protein>
    <recommendedName>
        <fullName evidence="2">Methyltransferase type 11 domain-containing protein</fullName>
    </recommendedName>
</protein>
<dbReference type="STRING" id="1293045.H663_16610"/>
<accession>A0A2T7UCN2</accession>
<dbReference type="SUPFAM" id="SSF53335">
    <property type="entry name" value="S-adenosyl-L-methionine-dependent methyltransferases"/>
    <property type="match status" value="1"/>
</dbReference>
<dbReference type="Pfam" id="PF08241">
    <property type="entry name" value="Methyltransf_11"/>
    <property type="match status" value="1"/>
</dbReference>
<dbReference type="RefSeq" id="WP_083451291.1">
    <property type="nucleotide sequence ID" value="NZ_LFYT02000014.1"/>
</dbReference>
<evidence type="ECO:0000256" key="1">
    <source>
        <dbReference type="SAM" id="MobiDB-lite"/>
    </source>
</evidence>
<keyword evidence="4" id="KW-1185">Reference proteome</keyword>
<reference evidence="3" key="1">
    <citation type="submission" date="2017-04" db="EMBL/GenBank/DDBJ databases">
        <title>Unexpected and diverse lifestyles within the genus Limnohabitans.</title>
        <authorList>
            <person name="Kasalicky V."/>
            <person name="Mehrshad M."/>
            <person name="Andrei S.-A."/>
            <person name="Salcher M."/>
            <person name="Kratochvilova H."/>
            <person name="Simek K."/>
            <person name="Ghai R."/>
        </authorList>
    </citation>
    <scope>NUCLEOTIDE SEQUENCE [LARGE SCALE GENOMIC DNA]</scope>
    <source>
        <strain evidence="3">II-D5</strain>
    </source>
</reference>
<evidence type="ECO:0000259" key="2">
    <source>
        <dbReference type="Pfam" id="PF08241"/>
    </source>
</evidence>
<feature type="domain" description="Methyltransferase type 11" evidence="2">
    <location>
        <begin position="92"/>
        <end position="137"/>
    </location>
</feature>
<proteinExistence type="predicted"/>
<name>A0A2T7UCN2_9BURK</name>
<dbReference type="OrthoDB" id="6191410at2"/>
<gene>
    <name evidence="3" type="ORF">H663_012145</name>
</gene>
<dbReference type="InterPro" id="IPR029063">
    <property type="entry name" value="SAM-dependent_MTases_sf"/>
</dbReference>
<dbReference type="InterPro" id="IPR013216">
    <property type="entry name" value="Methyltransf_11"/>
</dbReference>
<comment type="caution">
    <text evidence="3">The sequence shown here is derived from an EMBL/GenBank/DDBJ whole genome shotgun (WGS) entry which is preliminary data.</text>
</comment>
<dbReference type="Gene3D" id="3.40.50.150">
    <property type="entry name" value="Vaccinia Virus protein VP39"/>
    <property type="match status" value="1"/>
</dbReference>
<evidence type="ECO:0000313" key="3">
    <source>
        <dbReference type="EMBL" id="PVE42465.1"/>
    </source>
</evidence>
<feature type="region of interest" description="Disordered" evidence="1">
    <location>
        <begin position="253"/>
        <end position="275"/>
    </location>
</feature>
<evidence type="ECO:0000313" key="4">
    <source>
        <dbReference type="Proteomes" id="UP000037507"/>
    </source>
</evidence>
<dbReference type="Proteomes" id="UP000037507">
    <property type="component" value="Unassembled WGS sequence"/>
</dbReference>